<dbReference type="SUPFAM" id="SSF50974">
    <property type="entry name" value="Nitrous oxide reductase, N-terminal domain"/>
    <property type="match status" value="1"/>
</dbReference>
<dbReference type="Pfam" id="PF10282">
    <property type="entry name" value="Lactonase"/>
    <property type="match status" value="2"/>
</dbReference>
<evidence type="ECO:0000313" key="4">
    <source>
        <dbReference type="Proteomes" id="UP000037046"/>
    </source>
</evidence>
<dbReference type="SMART" id="SM00320">
    <property type="entry name" value="WD40"/>
    <property type="match status" value="2"/>
</dbReference>
<evidence type="ECO:0000313" key="3">
    <source>
        <dbReference type="EMBL" id="SEM82524.1"/>
    </source>
</evidence>
<organism evidence="2 4">
    <name type="scientific">Roseovarius tolerans</name>
    <dbReference type="NCBI Taxonomy" id="74031"/>
    <lineage>
        <taxon>Bacteria</taxon>
        <taxon>Pseudomonadati</taxon>
        <taxon>Pseudomonadota</taxon>
        <taxon>Alphaproteobacteria</taxon>
        <taxon>Rhodobacterales</taxon>
        <taxon>Roseobacteraceae</taxon>
        <taxon>Roseovarius</taxon>
    </lineage>
</organism>
<dbReference type="PANTHER" id="PTHR47197:SF3">
    <property type="entry name" value="DIHYDRO-HEME D1 DEHYDROGENASE"/>
    <property type="match status" value="1"/>
</dbReference>
<dbReference type="InterPro" id="IPR015943">
    <property type="entry name" value="WD40/YVTN_repeat-like_dom_sf"/>
</dbReference>
<dbReference type="Gene3D" id="2.130.10.10">
    <property type="entry name" value="YVTN repeat-like/Quinoprotein amine dehydrogenase"/>
    <property type="match status" value="2"/>
</dbReference>
<protein>
    <submittedName>
        <fullName evidence="2">Lactonase, 7-bladed beta-propeller</fullName>
    </submittedName>
    <submittedName>
        <fullName evidence="3">PQQ-dependent catabolism-associated beta-propeller protein</fullName>
    </submittedName>
</protein>
<reference evidence="2" key="2">
    <citation type="submission" date="2015-07" db="EMBL/GenBank/DDBJ databases">
        <title>MeaNS - Measles Nucleotide Surveillance Program.</title>
        <authorList>
            <person name="Tran T."/>
            <person name="Druce J."/>
        </authorList>
    </citation>
    <scope>NUCLEOTIDE SEQUENCE</scope>
    <source>
        <strain evidence="2">EL-164</strain>
    </source>
</reference>
<dbReference type="NCBIfam" id="TIGR03866">
    <property type="entry name" value="PQQ_ABC_repeats"/>
    <property type="match status" value="1"/>
</dbReference>
<dbReference type="Proteomes" id="UP000037046">
    <property type="component" value="Unassembled WGS sequence"/>
</dbReference>
<dbReference type="InterPro" id="IPR019405">
    <property type="entry name" value="Lactonase_7-beta_prop"/>
</dbReference>
<dbReference type="EMBL" id="LGVV01000020">
    <property type="protein sequence ID" value="KNX41636.1"/>
    <property type="molecule type" value="Genomic_DNA"/>
</dbReference>
<dbReference type="InterPro" id="IPR022456">
    <property type="entry name" value="PQQ_b_propeller"/>
</dbReference>
<sequence length="323" mass="35049">MKTLLLSTALVALSLSPALAGKAFISNERGNTITVVDTDTWEVLTEFDGGNRPRGIIVSPDGKKLYVCASDDNLVRVFDTETYEELPSLPSGPDPELFTIEESGTRLYIANEDDNLVTVTNTDTREVLAEVPVGVEPEGMGISPDGKFVVNTSETTNMAHFISTEDYKIKYNVLVDQRPRYAQYTADGTRLYVSSEIGGTVTVMDIAEDGAPTVVGKLTFEVPNVQPEWLQPVGVKVTEDGSRVFVALGPANRVAVVDGESLEVLDYILVGQRVWQLDFTPDQKYLVSTNGNSNDITVIDVAAEKAIRSVEVGQAPWGVAIID</sequence>
<dbReference type="NCBIfam" id="TIGR02276">
    <property type="entry name" value="beta_rpt_yvtn"/>
    <property type="match status" value="2"/>
</dbReference>
<dbReference type="PANTHER" id="PTHR47197">
    <property type="entry name" value="PROTEIN NIRF"/>
    <property type="match status" value="1"/>
</dbReference>
<accession>A0A0L6CV84</accession>
<dbReference type="EMBL" id="FOBO01000008">
    <property type="protein sequence ID" value="SEM82524.1"/>
    <property type="molecule type" value="Genomic_DNA"/>
</dbReference>
<feature type="signal peptide" evidence="1">
    <location>
        <begin position="1"/>
        <end position="20"/>
    </location>
</feature>
<evidence type="ECO:0000313" key="2">
    <source>
        <dbReference type="EMBL" id="KNX41636.1"/>
    </source>
</evidence>
<dbReference type="Proteomes" id="UP000182160">
    <property type="component" value="Unassembled WGS sequence"/>
</dbReference>
<dbReference type="PATRIC" id="fig|74031.6.peg.1872"/>
<evidence type="ECO:0000256" key="1">
    <source>
        <dbReference type="SAM" id="SignalP"/>
    </source>
</evidence>
<dbReference type="InterPro" id="IPR011045">
    <property type="entry name" value="N2O_reductase_N"/>
</dbReference>
<dbReference type="AlphaFoldDB" id="A0A0L6CV84"/>
<dbReference type="InterPro" id="IPR011964">
    <property type="entry name" value="YVTN_b-propeller_repeat"/>
</dbReference>
<dbReference type="OrthoDB" id="145213at2"/>
<dbReference type="RefSeq" id="WP_050662726.1">
    <property type="nucleotide sequence ID" value="NZ_CP118494.1"/>
</dbReference>
<name>A0A0L6CV84_9RHOB</name>
<reference evidence="3 5" key="3">
    <citation type="submission" date="2016-10" db="EMBL/GenBank/DDBJ databases">
        <authorList>
            <person name="de Groot N.N."/>
        </authorList>
    </citation>
    <scope>NUCLEOTIDE SEQUENCE [LARGE SCALE GENOMIC DNA]</scope>
    <source>
        <strain evidence="3 5">DSM 11457</strain>
    </source>
</reference>
<dbReference type="InterPro" id="IPR051200">
    <property type="entry name" value="Host-pathogen_enzymatic-act"/>
</dbReference>
<gene>
    <name evidence="2" type="ORF">ROTO_18360</name>
    <name evidence="3" type="ORF">SAMN04488077_108125</name>
</gene>
<dbReference type="STRING" id="74031.SAMN04488077_108125"/>
<dbReference type="InterPro" id="IPR001680">
    <property type="entry name" value="WD40_rpt"/>
</dbReference>
<feature type="chain" id="PRO_5010426855" evidence="1">
    <location>
        <begin position="21"/>
        <end position="323"/>
    </location>
</feature>
<reference evidence="4" key="1">
    <citation type="submission" date="2015-07" db="EMBL/GenBank/DDBJ databases">
        <title>Draft Genome Sequence of Roseovarius tolerans EL-164, a producer of N-Acylated Alanine Methyl Esters (NAMEs).</title>
        <authorList>
            <person name="Voget S."/>
            <person name="Bruns H."/>
            <person name="Wagner-Doebler I."/>
            <person name="Schulz S."/>
            <person name="Daniel R."/>
        </authorList>
    </citation>
    <scope>NUCLEOTIDE SEQUENCE [LARGE SCALE GENOMIC DNA]</scope>
    <source>
        <strain evidence="4">EL-164</strain>
    </source>
</reference>
<proteinExistence type="predicted"/>
<keyword evidence="4" id="KW-1185">Reference proteome</keyword>
<evidence type="ECO:0000313" key="5">
    <source>
        <dbReference type="Proteomes" id="UP000182160"/>
    </source>
</evidence>
<keyword evidence="1" id="KW-0732">Signal</keyword>